<dbReference type="EMBL" id="CP000155">
    <property type="protein sequence ID" value="ABC31466.1"/>
    <property type="molecule type" value="Genomic_DNA"/>
</dbReference>
<dbReference type="AlphaFoldDB" id="Q2SD08"/>
<protein>
    <submittedName>
        <fullName evidence="1">Uncharacterized protein</fullName>
    </submittedName>
</protein>
<keyword evidence="2" id="KW-1185">Reference proteome</keyword>
<gene>
    <name evidence="1" type="ordered locus">HCH_04772</name>
</gene>
<dbReference type="STRING" id="349521.HCH_04772"/>
<proteinExistence type="predicted"/>
<accession>Q2SD08</accession>
<dbReference type="Proteomes" id="UP000000238">
    <property type="component" value="Chromosome"/>
</dbReference>
<dbReference type="HOGENOM" id="CLU_2990387_0_0_6"/>
<name>Q2SD08_HAHCH</name>
<reference evidence="1 2" key="1">
    <citation type="journal article" date="2005" name="Nucleic Acids Res.">
        <title>Genomic blueprint of Hahella chejuensis, a marine microbe producing an algicidal agent.</title>
        <authorList>
            <person name="Jeong H."/>
            <person name="Yim J.H."/>
            <person name="Lee C."/>
            <person name="Choi S.-H."/>
            <person name="Park Y.K."/>
            <person name="Yoon S.H."/>
            <person name="Hur C.-G."/>
            <person name="Kang H.-Y."/>
            <person name="Kim D."/>
            <person name="Lee H.H."/>
            <person name="Park K.H."/>
            <person name="Park S.-H."/>
            <person name="Park H.-S."/>
            <person name="Lee H.K."/>
            <person name="Oh T.K."/>
            <person name="Kim J.F."/>
        </authorList>
    </citation>
    <scope>NUCLEOTIDE SEQUENCE [LARGE SCALE GENOMIC DNA]</scope>
    <source>
        <strain evidence="1 2">KCTC 2396</strain>
    </source>
</reference>
<dbReference type="KEGG" id="hch:HCH_04772"/>
<evidence type="ECO:0000313" key="1">
    <source>
        <dbReference type="EMBL" id="ABC31466.1"/>
    </source>
</evidence>
<organism evidence="1 2">
    <name type="scientific">Hahella chejuensis (strain KCTC 2396)</name>
    <dbReference type="NCBI Taxonomy" id="349521"/>
    <lineage>
        <taxon>Bacteria</taxon>
        <taxon>Pseudomonadati</taxon>
        <taxon>Pseudomonadota</taxon>
        <taxon>Gammaproteobacteria</taxon>
        <taxon>Oceanospirillales</taxon>
        <taxon>Hahellaceae</taxon>
        <taxon>Hahella</taxon>
    </lineage>
</organism>
<evidence type="ECO:0000313" key="2">
    <source>
        <dbReference type="Proteomes" id="UP000000238"/>
    </source>
</evidence>
<sequence>MRSHDKLLYDAKKAAWMGRFGETCDKSGRHGGRRAAFGAVFAINTIAPVRKESSLLQ</sequence>